<keyword evidence="11" id="KW-1185">Reference proteome</keyword>
<accession>A0A1I7I5I1</accession>
<organism evidence="10 11">
    <name type="scientific">Eubacterium pyruvativorans</name>
    <dbReference type="NCBI Taxonomy" id="155865"/>
    <lineage>
        <taxon>Bacteria</taxon>
        <taxon>Bacillati</taxon>
        <taxon>Bacillota</taxon>
        <taxon>Clostridia</taxon>
        <taxon>Eubacteriales</taxon>
        <taxon>Eubacteriaceae</taxon>
        <taxon>Eubacterium</taxon>
    </lineage>
</organism>
<dbReference type="GO" id="GO:0008360">
    <property type="term" value="P:regulation of cell shape"/>
    <property type="evidence" value="ECO:0007669"/>
    <property type="project" value="UniProtKB-UniRule"/>
</dbReference>
<evidence type="ECO:0000256" key="7">
    <source>
        <dbReference type="SAM" id="SignalP"/>
    </source>
</evidence>
<keyword evidence="5 6" id="KW-0961">Cell wall biogenesis/degradation</keyword>
<feature type="domain" description="L,D-TPase catalytic" evidence="9">
    <location>
        <begin position="40"/>
        <end position="169"/>
    </location>
</feature>
<feature type="active site" description="Proton donor/acceptor" evidence="6">
    <location>
        <position position="117"/>
    </location>
</feature>
<dbReference type="AlphaFoldDB" id="A0A1I7I5I1"/>
<reference evidence="10 11" key="1">
    <citation type="submission" date="2016-10" db="EMBL/GenBank/DDBJ databases">
        <authorList>
            <person name="de Groot N.N."/>
        </authorList>
    </citation>
    <scope>NUCLEOTIDE SEQUENCE [LARGE SCALE GENOMIC DNA]</scope>
    <source>
        <strain evidence="10 11">KHGC13</strain>
    </source>
</reference>
<evidence type="ECO:0000256" key="1">
    <source>
        <dbReference type="ARBA" id="ARBA00004752"/>
    </source>
</evidence>
<dbReference type="GO" id="GO:0018104">
    <property type="term" value="P:peptidoglycan-protein cross-linking"/>
    <property type="evidence" value="ECO:0007669"/>
    <property type="project" value="TreeGrafter"/>
</dbReference>
<dbReference type="InterPro" id="IPR038063">
    <property type="entry name" value="Transpep_catalytic_dom"/>
</dbReference>
<feature type="chain" id="PRO_5011510961" evidence="7">
    <location>
        <begin position="34"/>
        <end position="493"/>
    </location>
</feature>
<feature type="signal peptide" evidence="7">
    <location>
        <begin position="1"/>
        <end position="33"/>
    </location>
</feature>
<evidence type="ECO:0000259" key="8">
    <source>
        <dbReference type="PROSITE" id="PS51178"/>
    </source>
</evidence>
<dbReference type="GO" id="GO:0071972">
    <property type="term" value="F:peptidoglycan L,D-transpeptidase activity"/>
    <property type="evidence" value="ECO:0007669"/>
    <property type="project" value="TreeGrafter"/>
</dbReference>
<dbReference type="Gene3D" id="2.60.40.10">
    <property type="entry name" value="Immunoglobulins"/>
    <property type="match status" value="2"/>
</dbReference>
<dbReference type="PROSITE" id="PS52029">
    <property type="entry name" value="LD_TPASE"/>
    <property type="match status" value="1"/>
</dbReference>
<dbReference type="EMBL" id="FPBT01000032">
    <property type="protein sequence ID" value="SFU68187.1"/>
    <property type="molecule type" value="Genomic_DNA"/>
</dbReference>
<dbReference type="Gene3D" id="2.40.440.10">
    <property type="entry name" value="L,D-transpeptidase catalytic domain-like"/>
    <property type="match status" value="1"/>
</dbReference>
<proteinExistence type="predicted"/>
<evidence type="ECO:0000313" key="10">
    <source>
        <dbReference type="EMBL" id="SFU68187.1"/>
    </source>
</evidence>
<dbReference type="CDD" id="cd06577">
    <property type="entry name" value="PASTA_pknB"/>
    <property type="match status" value="1"/>
</dbReference>
<dbReference type="InterPro" id="IPR005490">
    <property type="entry name" value="LD_TPept_cat_dom"/>
</dbReference>
<dbReference type="GO" id="GO:0016740">
    <property type="term" value="F:transferase activity"/>
    <property type="evidence" value="ECO:0007669"/>
    <property type="project" value="UniProtKB-KW"/>
</dbReference>
<evidence type="ECO:0000313" key="11">
    <source>
        <dbReference type="Proteomes" id="UP000198817"/>
    </source>
</evidence>
<dbReference type="SUPFAM" id="SSF141523">
    <property type="entry name" value="L,D-transpeptidase catalytic domain-like"/>
    <property type="match status" value="1"/>
</dbReference>
<dbReference type="CDD" id="cd16913">
    <property type="entry name" value="YkuD_like"/>
    <property type="match status" value="1"/>
</dbReference>
<dbReference type="InterPro" id="IPR005543">
    <property type="entry name" value="PASTA_dom"/>
</dbReference>
<dbReference type="PROSITE" id="PS51178">
    <property type="entry name" value="PASTA"/>
    <property type="match status" value="1"/>
</dbReference>
<gene>
    <name evidence="10" type="ORF">SAMN05216508_1326</name>
</gene>
<evidence type="ECO:0000259" key="9">
    <source>
        <dbReference type="PROSITE" id="PS52029"/>
    </source>
</evidence>
<protein>
    <submittedName>
        <fullName evidence="10">PASTA domain-containing protein</fullName>
    </submittedName>
</protein>
<evidence type="ECO:0000256" key="6">
    <source>
        <dbReference type="PROSITE-ProRule" id="PRU01373"/>
    </source>
</evidence>
<sequence length="493" mass="53900">MIKNRKSNGLLLLLLSAVLTLLLLGASAQQAHGAVYNGKYWLKVNKQASVITAYRRTNGRWKPVRAMLTSTGAPSMPTKSGTYYSSMKRRWLTMSMDGKFFDYGQYTCRVYGQVYIHSVWYYAKNHAAQATAEFNKLGSPASHGCIRVSTADAKWIYDNCPAGTKITVYSSSKPGPLGKPLGTKVSTARQQYWDPTDPAKGNPYYIMRKPVITVSPKKRTTVNYGSRYNLKTGVTAKDPNSFMDLTKYLKITGKYQWKNHSWKKVSGISTKNLGAYKVTYYVNDPWGRSASKSFRFDVKDLSKPVIRGAKSVTVTEGQKNAVAGVTASQKTGSRTAAIQVKIVQPDHTVKNLTYAQAKAYVFRQTGRHTVTYTVTNRYDTSIRRTVTVTFTVKAQPADVPDVTGMTEAEAGAALKNAGFRVKVDRKKYVMTAEEKARNQELASAGFNTVVSQSVSGTAPKGSAVTIFVLTEKTAASSADPSRTAAAGGSALAG</sequence>
<keyword evidence="3 6" id="KW-0133">Cell shape</keyword>
<dbReference type="InterPro" id="IPR013783">
    <property type="entry name" value="Ig-like_fold"/>
</dbReference>
<evidence type="ECO:0000256" key="3">
    <source>
        <dbReference type="ARBA" id="ARBA00022960"/>
    </source>
</evidence>
<dbReference type="Gene3D" id="3.30.10.20">
    <property type="match status" value="1"/>
</dbReference>
<dbReference type="PANTHER" id="PTHR30582">
    <property type="entry name" value="L,D-TRANSPEPTIDASE"/>
    <property type="match status" value="1"/>
</dbReference>
<keyword evidence="2" id="KW-0808">Transferase</keyword>
<dbReference type="Proteomes" id="UP000198817">
    <property type="component" value="Unassembled WGS sequence"/>
</dbReference>
<dbReference type="PANTHER" id="PTHR30582:SF2">
    <property type="entry name" value="L,D-TRANSPEPTIDASE YCIB-RELATED"/>
    <property type="match status" value="1"/>
</dbReference>
<dbReference type="InterPro" id="IPR050979">
    <property type="entry name" value="LD-transpeptidase"/>
</dbReference>
<dbReference type="UniPathway" id="UPA00219"/>
<evidence type="ECO:0000256" key="4">
    <source>
        <dbReference type="ARBA" id="ARBA00022984"/>
    </source>
</evidence>
<dbReference type="Pfam" id="PF03793">
    <property type="entry name" value="PASTA"/>
    <property type="match status" value="1"/>
</dbReference>
<feature type="active site" description="Nucleophile" evidence="6">
    <location>
        <position position="145"/>
    </location>
</feature>
<evidence type="ECO:0000256" key="2">
    <source>
        <dbReference type="ARBA" id="ARBA00022679"/>
    </source>
</evidence>
<comment type="pathway">
    <text evidence="1 6">Cell wall biogenesis; peptidoglycan biosynthesis.</text>
</comment>
<dbReference type="SMART" id="SM00740">
    <property type="entry name" value="PASTA"/>
    <property type="match status" value="1"/>
</dbReference>
<dbReference type="OrthoDB" id="177750at2"/>
<keyword evidence="4 6" id="KW-0573">Peptidoglycan synthesis</keyword>
<dbReference type="GO" id="GO:0005576">
    <property type="term" value="C:extracellular region"/>
    <property type="evidence" value="ECO:0007669"/>
    <property type="project" value="TreeGrafter"/>
</dbReference>
<name>A0A1I7I5I1_9FIRM</name>
<dbReference type="RefSeq" id="WP_090472025.1">
    <property type="nucleotide sequence ID" value="NZ_FOWF01000035.1"/>
</dbReference>
<dbReference type="GO" id="GO:0071555">
    <property type="term" value="P:cell wall organization"/>
    <property type="evidence" value="ECO:0007669"/>
    <property type="project" value="UniProtKB-UniRule"/>
</dbReference>
<evidence type="ECO:0000256" key="5">
    <source>
        <dbReference type="ARBA" id="ARBA00023316"/>
    </source>
</evidence>
<dbReference type="Pfam" id="PF03734">
    <property type="entry name" value="YkuD"/>
    <property type="match status" value="1"/>
</dbReference>
<keyword evidence="7" id="KW-0732">Signal</keyword>
<feature type="domain" description="PASTA" evidence="8">
    <location>
        <begin position="393"/>
        <end position="470"/>
    </location>
</feature>